<dbReference type="InterPro" id="IPR051584">
    <property type="entry name" value="GPCR-associated_LMBR1"/>
</dbReference>
<evidence type="ECO:0000313" key="9">
    <source>
        <dbReference type="Proteomes" id="UP000481858"/>
    </source>
</evidence>
<feature type="region of interest" description="Disordered" evidence="6">
    <location>
        <begin position="662"/>
        <end position="697"/>
    </location>
</feature>
<organism evidence="8 9">
    <name type="scientific">Xylaria multiplex</name>
    <dbReference type="NCBI Taxonomy" id="323545"/>
    <lineage>
        <taxon>Eukaryota</taxon>
        <taxon>Fungi</taxon>
        <taxon>Dikarya</taxon>
        <taxon>Ascomycota</taxon>
        <taxon>Pezizomycotina</taxon>
        <taxon>Sordariomycetes</taxon>
        <taxon>Xylariomycetidae</taxon>
        <taxon>Xylariales</taxon>
        <taxon>Xylariaceae</taxon>
        <taxon>Xylaria</taxon>
    </lineage>
</organism>
<feature type="transmembrane region" description="Helical" evidence="7">
    <location>
        <begin position="164"/>
        <end position="188"/>
    </location>
</feature>
<dbReference type="AlphaFoldDB" id="A0A7C8IJF7"/>
<dbReference type="InterPro" id="IPR006876">
    <property type="entry name" value="LMBR1-like_membr_prot"/>
</dbReference>
<feature type="transmembrane region" description="Helical" evidence="7">
    <location>
        <begin position="451"/>
        <end position="469"/>
    </location>
</feature>
<evidence type="ECO:0000256" key="2">
    <source>
        <dbReference type="ARBA" id="ARBA00010487"/>
    </source>
</evidence>
<feature type="transmembrane region" description="Helical" evidence="7">
    <location>
        <begin position="409"/>
        <end position="430"/>
    </location>
</feature>
<name>A0A7C8IJF7_9PEZI</name>
<protein>
    <submittedName>
        <fullName evidence="8">Uncharacterized protein</fullName>
    </submittedName>
</protein>
<dbReference type="InParanoid" id="A0A7C8IJF7"/>
<sequence>MLQIASSQLPVGSIIFACVALAILSIVVLLILRRYLPLRTTPAYLLVPVFFGLWLPASIVLLVPIDLASNASPDDEAIRGIWLPHRALLVAWRISYWLTFVLTWFIFPIFAEYSDAGYREPKDRLIYSLHQNAQYYAIVLGSGILGLVYFFISYGPSFKSLKGLIMALAYCWGLILAIYLMGHGLVAIPRNLIRNASASSRLRRLQSKAPRLYENMEDAILNLEDIEFQVSELSKRKTGSARDFQDWIEELSDICSIPETRPRSAIPRENDGRIVPTIITEKYLADLTRQLVRAKHAKSRYVDEWDRLLHDASRTQAILDSSASRKLDFGGASPSSSALERLTILTPYTRYLLHRQVAPYLRVLFGGFLGLASVCITWSELVKGAFPSLSVIRFTVVHHWTGESGRVGFAGQLIAAFWILYMCAAALHTVTDVKVWRGRALVKRNTAHESAFWYAGQVARLSVPLSYNFTTLMSPKIYTKTVFYNLLGQYVDLTPLGDWFDNLFPIFVLLPVLATLFGLYGKVKRLFGFGVDIVDDEEDENSAGYGTGSWREGRVLIERELNGTSISRRLEEAASRTASGRAQPILTVPSTRTEGVRTPFATSPSQRDVPTRNTTTRGRPTATAPLEEDDNFFTNLGHRFKNTVDTIDTPKWIQEIGDNFKKPKWMGGESGSSSRDGGGTGDSDIRRWFGGDARIRL</sequence>
<proteinExistence type="inferred from homology"/>
<feature type="transmembrane region" description="Helical" evidence="7">
    <location>
        <begin position="360"/>
        <end position="379"/>
    </location>
</feature>
<evidence type="ECO:0000313" key="8">
    <source>
        <dbReference type="EMBL" id="KAF2965169.1"/>
    </source>
</evidence>
<evidence type="ECO:0000256" key="7">
    <source>
        <dbReference type="SAM" id="Phobius"/>
    </source>
</evidence>
<feature type="compositionally biased region" description="Low complexity" evidence="6">
    <location>
        <begin position="611"/>
        <end position="625"/>
    </location>
</feature>
<comment type="subcellular location">
    <subcellularLocation>
        <location evidence="1">Membrane</location>
        <topology evidence="1">Multi-pass membrane protein</topology>
    </subcellularLocation>
</comment>
<evidence type="ECO:0000256" key="6">
    <source>
        <dbReference type="SAM" id="MobiDB-lite"/>
    </source>
</evidence>
<keyword evidence="3 7" id="KW-0812">Transmembrane</keyword>
<feature type="compositionally biased region" description="Basic and acidic residues" evidence="6">
    <location>
        <begin position="683"/>
        <end position="697"/>
    </location>
</feature>
<feature type="transmembrane region" description="Helical" evidence="7">
    <location>
        <begin position="503"/>
        <end position="520"/>
    </location>
</feature>
<feature type="transmembrane region" description="Helical" evidence="7">
    <location>
        <begin position="12"/>
        <end position="32"/>
    </location>
</feature>
<dbReference type="EMBL" id="WUBL01000123">
    <property type="protein sequence ID" value="KAF2965169.1"/>
    <property type="molecule type" value="Genomic_DNA"/>
</dbReference>
<dbReference type="OrthoDB" id="203099at2759"/>
<dbReference type="Pfam" id="PF04791">
    <property type="entry name" value="LMBR1"/>
    <property type="match status" value="1"/>
</dbReference>
<dbReference type="PANTHER" id="PTHR21355">
    <property type="entry name" value="G-PROTEIN COUPLED RECEPTOR-ASSOCIATED PROTEIN LMBRD2"/>
    <property type="match status" value="1"/>
</dbReference>
<accession>A0A7C8IJF7</accession>
<keyword evidence="9" id="KW-1185">Reference proteome</keyword>
<feature type="transmembrane region" description="Helical" evidence="7">
    <location>
        <begin position="94"/>
        <end position="113"/>
    </location>
</feature>
<feature type="transmembrane region" description="Helical" evidence="7">
    <location>
        <begin position="133"/>
        <end position="152"/>
    </location>
</feature>
<evidence type="ECO:0000256" key="4">
    <source>
        <dbReference type="ARBA" id="ARBA00022989"/>
    </source>
</evidence>
<comment type="caution">
    <text evidence="8">The sequence shown here is derived from an EMBL/GenBank/DDBJ whole genome shotgun (WGS) entry which is preliminary data.</text>
</comment>
<keyword evidence="5 7" id="KW-0472">Membrane</keyword>
<reference evidence="8 9" key="1">
    <citation type="submission" date="2019-12" db="EMBL/GenBank/DDBJ databases">
        <title>Draft genome sequence of the ascomycete Xylaria multiplex DSM 110363.</title>
        <authorList>
            <person name="Buettner E."/>
            <person name="Kellner H."/>
        </authorList>
    </citation>
    <scope>NUCLEOTIDE SEQUENCE [LARGE SCALE GENOMIC DNA]</scope>
    <source>
        <strain evidence="8 9">DSM 110363</strain>
    </source>
</reference>
<comment type="similarity">
    <text evidence="2">Belongs to the LIMR family.</text>
</comment>
<feature type="region of interest" description="Disordered" evidence="6">
    <location>
        <begin position="595"/>
        <end position="628"/>
    </location>
</feature>
<gene>
    <name evidence="8" type="ORF">GQX73_g8405</name>
</gene>
<dbReference type="Proteomes" id="UP000481858">
    <property type="component" value="Unassembled WGS sequence"/>
</dbReference>
<dbReference type="PANTHER" id="PTHR21355:SF0">
    <property type="entry name" value="G-PROTEIN COUPLED RECEPTOR-ASSOCIATED PROTEIN LMBRD2"/>
    <property type="match status" value="1"/>
</dbReference>
<dbReference type="GO" id="GO:0016020">
    <property type="term" value="C:membrane"/>
    <property type="evidence" value="ECO:0007669"/>
    <property type="project" value="UniProtKB-SubCell"/>
</dbReference>
<keyword evidence="4 7" id="KW-1133">Transmembrane helix</keyword>
<evidence type="ECO:0000256" key="1">
    <source>
        <dbReference type="ARBA" id="ARBA00004141"/>
    </source>
</evidence>
<feature type="transmembrane region" description="Helical" evidence="7">
    <location>
        <begin position="44"/>
        <end position="65"/>
    </location>
</feature>
<evidence type="ECO:0000256" key="3">
    <source>
        <dbReference type="ARBA" id="ARBA00022692"/>
    </source>
</evidence>
<evidence type="ECO:0000256" key="5">
    <source>
        <dbReference type="ARBA" id="ARBA00023136"/>
    </source>
</evidence>